<evidence type="ECO:0000313" key="2">
    <source>
        <dbReference type="Proteomes" id="UP001567537"/>
    </source>
</evidence>
<dbReference type="EMBL" id="JAHWZY010000014">
    <property type="protein sequence ID" value="MEZ3180096.1"/>
    <property type="molecule type" value="Genomic_DNA"/>
</dbReference>
<dbReference type="Proteomes" id="UP001567537">
    <property type="component" value="Unassembled WGS sequence"/>
</dbReference>
<reference evidence="1 2" key="1">
    <citation type="journal article" date="2021" name="Res Sq">
        <title>Streptomyces Pimoensis sp. nov., Isolated From the Taklimakan Desert in Xinjiang, China.</title>
        <authorList>
            <person name="Zhang P."/>
            <person name="Luo X."/>
            <person name="Luo X."/>
            <person name="Liu Z."/>
            <person name="Xia Z."/>
            <person name="Wan C."/>
            <person name="zhang L."/>
        </authorList>
    </citation>
    <scope>NUCLEOTIDE SEQUENCE [LARGE SCALE GENOMIC DNA]</scope>
    <source>
        <strain evidence="1 2">TRM75549</strain>
    </source>
</reference>
<gene>
    <name evidence="1" type="ORF">KYY02_15800</name>
</gene>
<keyword evidence="2" id="KW-1185">Reference proteome</keyword>
<name>A0ABV4IZJ7_9ACTN</name>
<organism evidence="1 2">
    <name type="scientific">Streptomyces pimonensis</name>
    <dbReference type="NCBI Taxonomy" id="2860288"/>
    <lineage>
        <taxon>Bacteria</taxon>
        <taxon>Bacillati</taxon>
        <taxon>Actinomycetota</taxon>
        <taxon>Actinomycetes</taxon>
        <taxon>Kitasatosporales</taxon>
        <taxon>Streptomycetaceae</taxon>
        <taxon>Streptomyces</taxon>
    </lineage>
</organism>
<comment type="caution">
    <text evidence="1">The sequence shown here is derived from an EMBL/GenBank/DDBJ whole genome shotgun (WGS) entry which is preliminary data.</text>
</comment>
<evidence type="ECO:0000313" key="1">
    <source>
        <dbReference type="EMBL" id="MEZ3180096.1"/>
    </source>
</evidence>
<proteinExistence type="predicted"/>
<protein>
    <submittedName>
        <fullName evidence="1">Spore-associated protein A</fullName>
    </submittedName>
</protein>
<accession>A0ABV4IZJ7</accession>
<sequence>MGGALLAASPASAAAAYNGACGSGYSVVNSARISGSDPATVFLTYNSSTGYNCGVTIRDNPGKSVFMQVSVFNSSDAAKFGHDSDYYTTYAGPVYADARGACVDWYGVSGSGSIAKRGTNCG</sequence>